<keyword evidence="1" id="KW-1245">Viral tail assembly</keyword>
<evidence type="ECO:0000259" key="2">
    <source>
        <dbReference type="Pfam" id="PF10145"/>
    </source>
</evidence>
<dbReference type="NCBIfam" id="TIGR01760">
    <property type="entry name" value="tape_meas_TP901"/>
    <property type="match status" value="1"/>
</dbReference>
<accession>A0A8S5QKY9</accession>
<name>A0A8S5QKY9_9CAUD</name>
<reference evidence="3" key="1">
    <citation type="journal article" date="2021" name="Proc. Natl. Acad. Sci. U.S.A.">
        <title>A Catalog of Tens of Thousands of Viruses from Human Metagenomes Reveals Hidden Associations with Chronic Diseases.</title>
        <authorList>
            <person name="Tisza M.J."/>
            <person name="Buck C.B."/>
        </authorList>
    </citation>
    <scope>NUCLEOTIDE SEQUENCE</scope>
    <source>
        <strain evidence="3">Cteoh1</strain>
    </source>
</reference>
<protein>
    <submittedName>
        <fullName evidence="3">Minor tail protein</fullName>
    </submittedName>
</protein>
<dbReference type="EMBL" id="BK015686">
    <property type="protein sequence ID" value="DAE19752.1"/>
    <property type="molecule type" value="Genomic_DNA"/>
</dbReference>
<keyword evidence="1" id="KW-1188">Viral release from host cell</keyword>
<proteinExistence type="predicted"/>
<dbReference type="Pfam" id="PF10145">
    <property type="entry name" value="PhageMin_Tail"/>
    <property type="match status" value="1"/>
</dbReference>
<dbReference type="InterPro" id="IPR010090">
    <property type="entry name" value="Phage_tape_meas"/>
</dbReference>
<evidence type="ECO:0000256" key="1">
    <source>
        <dbReference type="ARBA" id="ARBA00022465"/>
    </source>
</evidence>
<organism evidence="3">
    <name type="scientific">Siphoviridae sp. cteoh1</name>
    <dbReference type="NCBI Taxonomy" id="2826407"/>
    <lineage>
        <taxon>Viruses</taxon>
        <taxon>Duplodnaviria</taxon>
        <taxon>Heunggongvirae</taxon>
        <taxon>Uroviricota</taxon>
        <taxon>Caudoviricetes</taxon>
    </lineage>
</organism>
<feature type="domain" description="Phage tail tape measure protein" evidence="2">
    <location>
        <begin position="5"/>
        <end position="114"/>
    </location>
</feature>
<evidence type="ECO:0000313" key="3">
    <source>
        <dbReference type="EMBL" id="DAE19752.1"/>
    </source>
</evidence>
<dbReference type="GO" id="GO:0098003">
    <property type="term" value="P:viral tail assembly"/>
    <property type="evidence" value="ECO:0007669"/>
    <property type="project" value="UniProtKB-KW"/>
</dbReference>
<sequence>MAQATGSTIKGSYEVAQLYYQQGLTDAEVMAATNETLKMARISNIDYAAATDYATAAVKGFGLAYQDLAHINDVYSNLAAKTAADTEEISIAMSKVASIAHSTGMELETTAAFLT</sequence>